<sequence>MIGSLAQNRKDIKDPEMRTIYAQSIERMILEGKQIVALDADLMRAIGTYGLWNKYPEQIIECGIAEANMVGVAAGLSSEGFIPFVHTFGCFSARRALDQIFMSCAYAKQNVKILGSDPGVVAALNGGTHTPNEDIAALRAIPEMTIVDICDTVMAAKLLPQIADTHGTFFIRYPRTSIPRVYDESMEFQLGKSVQLRDGKDLTIIASGIEVSEALDAAEVLAQEGIEARVIDMFTIKPLDTDAVEAAAKETGAIVTAENHNVNGGLGSAVAEYLVEHCLVPMERVANMDRFGDVGSLRYLMDEYGLSFRFIVEKAKQVLKRKY</sequence>
<dbReference type="AlphaFoldDB" id="A0A8J6J9J4"/>
<accession>A0A8J6J9J4</accession>
<comment type="cofactor">
    <cofactor evidence="1">
        <name>thiamine diphosphate</name>
        <dbReference type="ChEBI" id="CHEBI:58937"/>
    </cofactor>
</comment>
<dbReference type="CDD" id="cd07033">
    <property type="entry name" value="TPP_PYR_DXS_TK_like"/>
    <property type="match status" value="1"/>
</dbReference>
<evidence type="ECO:0000259" key="4">
    <source>
        <dbReference type="SMART" id="SM00861"/>
    </source>
</evidence>
<dbReference type="SMART" id="SM00861">
    <property type="entry name" value="Transket_pyr"/>
    <property type="match status" value="1"/>
</dbReference>
<proteinExistence type="inferred from homology"/>
<dbReference type="InterPro" id="IPR051157">
    <property type="entry name" value="PDH/Transketolase"/>
</dbReference>
<organism evidence="5 6">
    <name type="scientific">Flintibacter hominis</name>
    <dbReference type="NCBI Taxonomy" id="2763048"/>
    <lineage>
        <taxon>Bacteria</taxon>
        <taxon>Bacillati</taxon>
        <taxon>Bacillota</taxon>
        <taxon>Clostridia</taxon>
        <taxon>Eubacteriales</taxon>
        <taxon>Flintibacter</taxon>
    </lineage>
</organism>
<dbReference type="SUPFAM" id="SSF52518">
    <property type="entry name" value="Thiamin diphosphate-binding fold (THDP-binding)"/>
    <property type="match status" value="1"/>
</dbReference>
<evidence type="ECO:0000256" key="1">
    <source>
        <dbReference type="ARBA" id="ARBA00001964"/>
    </source>
</evidence>
<dbReference type="InterPro" id="IPR033248">
    <property type="entry name" value="Transketolase_C"/>
</dbReference>
<reference evidence="5" key="1">
    <citation type="submission" date="2020-08" db="EMBL/GenBank/DDBJ databases">
        <title>Genome public.</title>
        <authorList>
            <person name="Liu C."/>
            <person name="Sun Q."/>
        </authorList>
    </citation>
    <scope>NUCLEOTIDE SEQUENCE</scope>
    <source>
        <strain evidence="5">NSJ-23</strain>
    </source>
</reference>
<evidence type="ECO:0000313" key="5">
    <source>
        <dbReference type="EMBL" id="MBC5722148.1"/>
    </source>
</evidence>
<name>A0A8J6J9J4_9FIRM</name>
<evidence type="ECO:0000256" key="2">
    <source>
        <dbReference type="ARBA" id="ARBA00007131"/>
    </source>
</evidence>
<dbReference type="Proteomes" id="UP000628736">
    <property type="component" value="Unassembled WGS sequence"/>
</dbReference>
<dbReference type="RefSeq" id="WP_186852383.1">
    <property type="nucleotide sequence ID" value="NZ_JACOPO010000002.1"/>
</dbReference>
<gene>
    <name evidence="5" type="ORF">H8S11_04875</name>
</gene>
<dbReference type="PANTHER" id="PTHR43825:SF1">
    <property type="entry name" value="TRANSKETOLASE-LIKE PYRIMIDINE-BINDING DOMAIN-CONTAINING PROTEIN"/>
    <property type="match status" value="1"/>
</dbReference>
<feature type="domain" description="Transketolase-like pyrimidine-binding" evidence="4">
    <location>
        <begin position="15"/>
        <end position="181"/>
    </location>
</feature>
<dbReference type="EMBL" id="JACOPO010000002">
    <property type="protein sequence ID" value="MBC5722148.1"/>
    <property type="molecule type" value="Genomic_DNA"/>
</dbReference>
<dbReference type="PANTHER" id="PTHR43825">
    <property type="entry name" value="PYRUVATE DEHYDROGENASE E1 COMPONENT"/>
    <property type="match status" value="1"/>
</dbReference>
<dbReference type="SUPFAM" id="SSF52922">
    <property type="entry name" value="TK C-terminal domain-like"/>
    <property type="match status" value="1"/>
</dbReference>
<dbReference type="Pfam" id="PF02779">
    <property type="entry name" value="Transket_pyr"/>
    <property type="match status" value="1"/>
</dbReference>
<keyword evidence="6" id="KW-1185">Reference proteome</keyword>
<dbReference type="Pfam" id="PF02780">
    <property type="entry name" value="Transketolase_C"/>
    <property type="match status" value="1"/>
</dbReference>
<dbReference type="Gene3D" id="3.40.50.970">
    <property type="match status" value="1"/>
</dbReference>
<protein>
    <submittedName>
        <fullName evidence="5">Transketolase family protein</fullName>
    </submittedName>
</protein>
<dbReference type="FunFam" id="3.40.50.970:FF:000129">
    <property type="entry name" value="Transketolase"/>
    <property type="match status" value="1"/>
</dbReference>
<comment type="caution">
    <text evidence="5">The sequence shown here is derived from an EMBL/GenBank/DDBJ whole genome shotgun (WGS) entry which is preliminary data.</text>
</comment>
<comment type="similarity">
    <text evidence="2">Belongs to the transketolase family.</text>
</comment>
<evidence type="ECO:0000256" key="3">
    <source>
        <dbReference type="ARBA" id="ARBA00023052"/>
    </source>
</evidence>
<dbReference type="InterPro" id="IPR005475">
    <property type="entry name" value="Transketolase-like_Pyr-bd"/>
</dbReference>
<evidence type="ECO:0000313" key="6">
    <source>
        <dbReference type="Proteomes" id="UP000628736"/>
    </source>
</evidence>
<keyword evidence="3" id="KW-0786">Thiamine pyrophosphate</keyword>
<dbReference type="Gene3D" id="3.40.50.920">
    <property type="match status" value="1"/>
</dbReference>
<dbReference type="InterPro" id="IPR009014">
    <property type="entry name" value="Transketo_C/PFOR_II"/>
</dbReference>
<dbReference type="InterPro" id="IPR029061">
    <property type="entry name" value="THDP-binding"/>
</dbReference>